<evidence type="ECO:0000256" key="1">
    <source>
        <dbReference type="SAM" id="Coils"/>
    </source>
</evidence>
<feature type="transmembrane region" description="Helical" evidence="2">
    <location>
        <begin position="77"/>
        <end position="99"/>
    </location>
</feature>
<feature type="transmembrane region" description="Helical" evidence="2">
    <location>
        <begin position="119"/>
        <end position="141"/>
    </location>
</feature>
<feature type="transmembrane region" description="Helical" evidence="2">
    <location>
        <begin position="184"/>
        <end position="201"/>
    </location>
</feature>
<sequence>MMVWLLLCGASLAFLLPLRHRPRFGGRLALCWAAALPVVPLQGLGPALPGVVLGTAAFALLWATVTARFCTEQEWTACCYCGIWLLPLTDLPYELWHLIRDILQEQGVTWPGTPAAEVVVYLAFVAVCYTAVYGTIARTMPEERVYHIGPRQLSSAVVLGGIFVFQFLTLQRVWSMPEAVSDQLIAPAFLTQLYCLTLLYLQTELFKKSAMQKEMDALNLLYDRQRQQYRVARQNVQIINKKCHELKVQIADLRRLAPNADTRRSLDEAEQAARLYDADIHTGNEVLDVALTEKSLLCESHGIRLNCVADGACLRFLEPGDLYALFANALDPAITAASHLAQRDRAMIDLLVCTRQGFAVINLVYPLDTAPESPKAGRYELKVVRRIAQKYGGTVTAETRQEFASLKVLLPLAENTPQ</sequence>
<name>A0A9D2JGR5_9FIRM</name>
<dbReference type="EMBL" id="DXBO01000136">
    <property type="protein sequence ID" value="HIZ48968.1"/>
    <property type="molecule type" value="Genomic_DNA"/>
</dbReference>
<accession>A0A9D2JGR5</accession>
<feature type="coiled-coil region" evidence="1">
    <location>
        <begin position="208"/>
        <end position="256"/>
    </location>
</feature>
<keyword evidence="2" id="KW-1133">Transmembrane helix</keyword>
<evidence type="ECO:0000313" key="4">
    <source>
        <dbReference type="Proteomes" id="UP000824031"/>
    </source>
</evidence>
<gene>
    <name evidence="3" type="ORF">H9810_09630</name>
</gene>
<feature type="transmembrane region" description="Helical" evidence="2">
    <location>
        <begin position="153"/>
        <end position="172"/>
    </location>
</feature>
<dbReference type="AlphaFoldDB" id="A0A9D2JGR5"/>
<feature type="transmembrane region" description="Helical" evidence="2">
    <location>
        <begin position="43"/>
        <end position="65"/>
    </location>
</feature>
<keyword evidence="2" id="KW-0472">Membrane</keyword>
<protein>
    <submittedName>
        <fullName evidence="3">GHKL domain-containing protein</fullName>
    </submittedName>
</protein>
<reference evidence="3" key="2">
    <citation type="submission" date="2021-04" db="EMBL/GenBank/DDBJ databases">
        <authorList>
            <person name="Gilroy R."/>
        </authorList>
    </citation>
    <scope>NUCLEOTIDE SEQUENCE</scope>
    <source>
        <strain evidence="3">3436</strain>
    </source>
</reference>
<reference evidence="3" key="1">
    <citation type="journal article" date="2021" name="PeerJ">
        <title>Extensive microbial diversity within the chicken gut microbiome revealed by metagenomics and culture.</title>
        <authorList>
            <person name="Gilroy R."/>
            <person name="Ravi A."/>
            <person name="Getino M."/>
            <person name="Pursley I."/>
            <person name="Horton D.L."/>
            <person name="Alikhan N.F."/>
            <person name="Baker D."/>
            <person name="Gharbi K."/>
            <person name="Hall N."/>
            <person name="Watson M."/>
            <person name="Adriaenssens E.M."/>
            <person name="Foster-Nyarko E."/>
            <person name="Jarju S."/>
            <person name="Secka A."/>
            <person name="Antonio M."/>
            <person name="Oren A."/>
            <person name="Chaudhuri R.R."/>
            <person name="La Ragione R."/>
            <person name="Hildebrand F."/>
            <person name="Pallen M.J."/>
        </authorList>
    </citation>
    <scope>NUCLEOTIDE SEQUENCE</scope>
    <source>
        <strain evidence="3">3436</strain>
    </source>
</reference>
<comment type="caution">
    <text evidence="3">The sequence shown here is derived from an EMBL/GenBank/DDBJ whole genome shotgun (WGS) entry which is preliminary data.</text>
</comment>
<evidence type="ECO:0000256" key="2">
    <source>
        <dbReference type="SAM" id="Phobius"/>
    </source>
</evidence>
<keyword evidence="2" id="KW-0812">Transmembrane</keyword>
<organism evidence="3 4">
    <name type="scientific">Candidatus Gemmiger excrementavium</name>
    <dbReference type="NCBI Taxonomy" id="2838608"/>
    <lineage>
        <taxon>Bacteria</taxon>
        <taxon>Bacillati</taxon>
        <taxon>Bacillota</taxon>
        <taxon>Clostridia</taxon>
        <taxon>Eubacteriales</taxon>
        <taxon>Gemmiger</taxon>
    </lineage>
</organism>
<proteinExistence type="predicted"/>
<evidence type="ECO:0000313" key="3">
    <source>
        <dbReference type="EMBL" id="HIZ48968.1"/>
    </source>
</evidence>
<keyword evidence="1" id="KW-0175">Coiled coil</keyword>
<dbReference type="Proteomes" id="UP000824031">
    <property type="component" value="Unassembled WGS sequence"/>
</dbReference>